<gene>
    <name evidence="1" type="ORF">UFOVP426_25</name>
</gene>
<proteinExistence type="predicted"/>
<reference evidence="1" key="1">
    <citation type="submission" date="2020-04" db="EMBL/GenBank/DDBJ databases">
        <authorList>
            <person name="Chiriac C."/>
            <person name="Salcher M."/>
            <person name="Ghai R."/>
            <person name="Kavagutti S V."/>
        </authorList>
    </citation>
    <scope>NUCLEOTIDE SEQUENCE</scope>
</reference>
<evidence type="ECO:0000313" key="1">
    <source>
        <dbReference type="EMBL" id="CAB4141721.1"/>
    </source>
</evidence>
<dbReference type="EMBL" id="LR796396">
    <property type="protein sequence ID" value="CAB4141721.1"/>
    <property type="molecule type" value="Genomic_DNA"/>
</dbReference>
<name>A0A6J5M6F9_9CAUD</name>
<accession>A0A6J5M6F9</accession>
<sequence length="129" mass="15348">MIKGSNTTQMFTILNLSRIREHKVKVKLDLYCNKVSQLLDFLTYIPFIHIICRSSHLFKIFALFDKVIRFYPIFDLLKQTNMKKAFKVYKQGTTDNWVTILIPIAEFTQEILQFKIDKYLSLGYKVEMI</sequence>
<organism evidence="1">
    <name type="scientific">uncultured Caudovirales phage</name>
    <dbReference type="NCBI Taxonomy" id="2100421"/>
    <lineage>
        <taxon>Viruses</taxon>
        <taxon>Duplodnaviria</taxon>
        <taxon>Heunggongvirae</taxon>
        <taxon>Uroviricota</taxon>
        <taxon>Caudoviricetes</taxon>
        <taxon>Peduoviridae</taxon>
        <taxon>Maltschvirus</taxon>
        <taxon>Maltschvirus maltsch</taxon>
    </lineage>
</organism>
<protein>
    <submittedName>
        <fullName evidence="1">Uncharacterized protein</fullName>
    </submittedName>
</protein>